<organism evidence="2">
    <name type="scientific">viral metagenome</name>
    <dbReference type="NCBI Taxonomy" id="1070528"/>
    <lineage>
        <taxon>unclassified sequences</taxon>
        <taxon>metagenomes</taxon>
        <taxon>organismal metagenomes</taxon>
    </lineage>
</organism>
<feature type="region of interest" description="Disordered" evidence="1">
    <location>
        <begin position="139"/>
        <end position="178"/>
    </location>
</feature>
<dbReference type="EMBL" id="MN740356">
    <property type="protein sequence ID" value="QHU02329.1"/>
    <property type="molecule type" value="Genomic_DNA"/>
</dbReference>
<proteinExistence type="predicted"/>
<evidence type="ECO:0000313" key="2">
    <source>
        <dbReference type="EMBL" id="QHU02329.1"/>
    </source>
</evidence>
<reference evidence="2" key="1">
    <citation type="journal article" date="2020" name="Nature">
        <title>Giant virus diversity and host interactions through global metagenomics.</title>
        <authorList>
            <person name="Schulz F."/>
            <person name="Roux S."/>
            <person name="Paez-Espino D."/>
            <person name="Jungbluth S."/>
            <person name="Walsh D.A."/>
            <person name="Denef V.J."/>
            <person name="McMahon K.D."/>
            <person name="Konstantinidis K.T."/>
            <person name="Eloe-Fadrosh E.A."/>
            <person name="Kyrpides N.C."/>
            <person name="Woyke T."/>
        </authorList>
    </citation>
    <scope>NUCLEOTIDE SEQUENCE</scope>
    <source>
        <strain evidence="2">GVMAG-M-3300025880-75</strain>
    </source>
</reference>
<feature type="compositionally biased region" description="Polar residues" evidence="1">
    <location>
        <begin position="167"/>
        <end position="178"/>
    </location>
</feature>
<dbReference type="AlphaFoldDB" id="A0A6C0J9M1"/>
<evidence type="ECO:0000256" key="1">
    <source>
        <dbReference type="SAM" id="MobiDB-lite"/>
    </source>
</evidence>
<accession>A0A6C0J9M1</accession>
<sequence>MRQGLKNRVEFNPKNPPRMMIKTDYITQNSLNKRINDTYCAPNGSCSNNKDANGNWIGTSQNKSQTTRQYYAPFRQPVKGYRKTSNCPEDGVNWEPNRRGCSTTTEIYKDRYAILDPKDTNCADNGSISTSTIPLTGSGFAKKSSSGNHTRTNKPLIRSGMQPNVAGKQNSGLSGTKTATRYSYSYRELINNRRKDTEIKKLSTQKPTSSTYMSNPEKMPGYGGDCGEVGGCNPGQTTYRYNNNKFATQGAVESGDRITRLKLDTIRGSSKCPPGQKTTYNSSCNGLYSTGNLQTSTRTKEWPATSVSENTNAQVKYTALFNKNHTESNYPQINALARTRGSSGNSRYINGKIIENGGSRCPTNCPSFLM</sequence>
<name>A0A6C0J9M1_9ZZZZ</name>
<protein>
    <submittedName>
        <fullName evidence="2">Uncharacterized protein</fullName>
    </submittedName>
</protein>